<reference evidence="3" key="1">
    <citation type="submission" date="2010-08" db="EMBL/GenBank/DDBJ databases">
        <authorList>
            <person name="Muzny D."/>
            <person name="Qin X."/>
            <person name="Buhay C."/>
            <person name="Dugan-Rocha S."/>
            <person name="Ding Y."/>
            <person name="Chen G."/>
            <person name="Hawes A."/>
            <person name="Holder M."/>
            <person name="Jhangiani S."/>
            <person name="Johnson A."/>
            <person name="Khan Z."/>
            <person name="Li Z."/>
            <person name="Liu W."/>
            <person name="Liu X."/>
            <person name="Perez L."/>
            <person name="Shen H."/>
            <person name="Wang Q."/>
            <person name="Watt J."/>
            <person name="Xi L."/>
            <person name="Xin Y."/>
            <person name="Zhou J."/>
            <person name="Deng J."/>
            <person name="Jiang H."/>
            <person name="Liu Y."/>
            <person name="Qu J."/>
            <person name="Song X.-Z."/>
            <person name="Zhang L."/>
            <person name="Villasana D."/>
            <person name="Johnson A."/>
            <person name="Liu J."/>
            <person name="Liyanage D."/>
            <person name="Lorensuhewa L."/>
            <person name="Robinson T."/>
            <person name="Song A."/>
            <person name="Song B.-B."/>
            <person name="Dinh H."/>
            <person name="Thornton R."/>
            <person name="Coyle M."/>
            <person name="Francisco L."/>
            <person name="Jackson L."/>
            <person name="Javaid M."/>
            <person name="Korchina V."/>
            <person name="Kovar C."/>
            <person name="Mata R."/>
            <person name="Mathew T."/>
            <person name="Ngo R."/>
            <person name="Nguyen L."/>
            <person name="Nguyen N."/>
            <person name="Okwuonu G."/>
            <person name="Ongeri F."/>
            <person name="Pham C."/>
            <person name="Simmons D."/>
            <person name="Wilczek-Boney K."/>
            <person name="Hale W."/>
            <person name="Jakkamsetti A."/>
            <person name="Pham P."/>
            <person name="Ruth R."/>
            <person name="San Lucas F."/>
            <person name="Warren J."/>
            <person name="Zhang J."/>
            <person name="Zhao Z."/>
            <person name="Zhou C."/>
            <person name="Zhu D."/>
            <person name="Lee S."/>
            <person name="Bess C."/>
            <person name="Blankenburg K."/>
            <person name="Forbes L."/>
            <person name="Fu Q."/>
            <person name="Gubbala S."/>
            <person name="Hirani K."/>
            <person name="Jayaseelan J.C."/>
            <person name="Lara F."/>
            <person name="Munidasa M."/>
            <person name="Palculict T."/>
            <person name="Patil S."/>
            <person name="Pu L.-L."/>
            <person name="Saada N."/>
            <person name="Tang L."/>
            <person name="Weissenberger G."/>
            <person name="Zhu Y."/>
            <person name="Hemphill L."/>
            <person name="Shang Y."/>
            <person name="Youmans B."/>
            <person name="Ayvaz T."/>
            <person name="Ross M."/>
            <person name="Santibanez J."/>
            <person name="Aqrawi P."/>
            <person name="Gross S."/>
            <person name="Joshi V."/>
            <person name="Fowler G."/>
            <person name="Nazareth L."/>
            <person name="Reid J."/>
            <person name="Worley K."/>
            <person name="Petrosino J."/>
            <person name="Highlander S."/>
            <person name="Gibbs R."/>
        </authorList>
    </citation>
    <scope>NUCLEOTIDE SEQUENCE [LARGE SCALE GENOMIC DNA]</scope>
    <source>
        <strain evidence="3">DSM 15272</strain>
    </source>
</reference>
<keyword evidence="2" id="KW-0732">Signal</keyword>
<name>E2SFA0_9ACTN</name>
<gene>
    <name evidence="3" type="ORF">HMPREF0063_12709</name>
</gene>
<proteinExistence type="predicted"/>
<dbReference type="eggNOG" id="ENOG50343E3">
    <property type="taxonomic scope" value="Bacteria"/>
</dbReference>
<evidence type="ECO:0000313" key="3">
    <source>
        <dbReference type="EMBL" id="EFQ82185.1"/>
    </source>
</evidence>
<dbReference type="RefSeq" id="WP_007079548.1">
    <property type="nucleotide sequence ID" value="NZ_CM001024.1"/>
</dbReference>
<feature type="compositionally biased region" description="Low complexity" evidence="1">
    <location>
        <begin position="21"/>
        <end position="42"/>
    </location>
</feature>
<dbReference type="OrthoDB" id="3748477at2"/>
<dbReference type="EMBL" id="ACLF03000011">
    <property type="protein sequence ID" value="EFQ82185.1"/>
    <property type="molecule type" value="Genomic_DNA"/>
</dbReference>
<dbReference type="Proteomes" id="UP000003111">
    <property type="component" value="Unassembled WGS sequence"/>
</dbReference>
<evidence type="ECO:0000256" key="2">
    <source>
        <dbReference type="SAM" id="SignalP"/>
    </source>
</evidence>
<keyword evidence="4" id="KW-1185">Reference proteome</keyword>
<evidence type="ECO:0008006" key="5">
    <source>
        <dbReference type="Google" id="ProtNLM"/>
    </source>
</evidence>
<accession>E2SFA0</accession>
<feature type="chain" id="PRO_5038891922" description="Lipoprotein" evidence="2">
    <location>
        <begin position="16"/>
        <end position="126"/>
    </location>
</feature>
<dbReference type="PROSITE" id="PS51257">
    <property type="entry name" value="PROKAR_LIPOPROTEIN"/>
    <property type="match status" value="1"/>
</dbReference>
<organism evidence="3 4">
    <name type="scientific">Aeromicrobium marinum DSM 15272</name>
    <dbReference type="NCBI Taxonomy" id="585531"/>
    <lineage>
        <taxon>Bacteria</taxon>
        <taxon>Bacillati</taxon>
        <taxon>Actinomycetota</taxon>
        <taxon>Actinomycetes</taxon>
        <taxon>Propionibacteriales</taxon>
        <taxon>Nocardioidaceae</taxon>
        <taxon>Aeromicrobium</taxon>
    </lineage>
</organism>
<dbReference type="AlphaFoldDB" id="E2SFA0"/>
<dbReference type="STRING" id="585531.HMPREF0063_12709"/>
<feature type="region of interest" description="Disordered" evidence="1">
    <location>
        <begin position="19"/>
        <end position="46"/>
    </location>
</feature>
<feature type="signal peptide" evidence="2">
    <location>
        <begin position="1"/>
        <end position="15"/>
    </location>
</feature>
<comment type="caution">
    <text evidence="3">The sequence shown here is derived from an EMBL/GenBank/DDBJ whole genome shotgun (WGS) entry which is preliminary data.</text>
</comment>
<evidence type="ECO:0000313" key="4">
    <source>
        <dbReference type="Proteomes" id="UP000003111"/>
    </source>
</evidence>
<dbReference type="HOGENOM" id="CLU_1976842_0_0_11"/>
<evidence type="ECO:0000256" key="1">
    <source>
        <dbReference type="SAM" id="MobiDB-lite"/>
    </source>
</evidence>
<sequence>MRGWCVALTAAVVLAGCGGSTTPDPAPTTAAPAEEGVPAPETMSGLQCAPTDQGTWTATGVITHLEPEPATYRVTAYVGPADGLPRAAVSTELEAIQPEGAAPFEVTGIPAHGEGPVCHVQVLRLE</sequence>
<protein>
    <recommendedName>
        <fullName evidence="5">Lipoprotein</fullName>
    </recommendedName>
</protein>